<dbReference type="Proteomes" id="UP000177486">
    <property type="component" value="Unassembled WGS sequence"/>
</dbReference>
<protein>
    <submittedName>
        <fullName evidence="2">Uncharacterized protein</fullName>
    </submittedName>
</protein>
<organism evidence="2 3">
    <name type="scientific">Candidatus Niyogibacteria bacterium RIFCSPLOWO2_01_FULL_45_48</name>
    <dbReference type="NCBI Taxonomy" id="1801724"/>
    <lineage>
        <taxon>Bacteria</taxon>
        <taxon>Candidatus Niyogiibacteriota</taxon>
    </lineage>
</organism>
<gene>
    <name evidence="2" type="ORF">A2931_00830</name>
</gene>
<evidence type="ECO:0000313" key="3">
    <source>
        <dbReference type="Proteomes" id="UP000177486"/>
    </source>
</evidence>
<name>A0A1G2EVQ7_9BACT</name>
<evidence type="ECO:0000313" key="2">
    <source>
        <dbReference type="EMBL" id="OGZ29823.1"/>
    </source>
</evidence>
<comment type="caution">
    <text evidence="2">The sequence shown here is derived from an EMBL/GenBank/DDBJ whole genome shotgun (WGS) entry which is preliminary data.</text>
</comment>
<keyword evidence="1" id="KW-1133">Transmembrane helix</keyword>
<evidence type="ECO:0000256" key="1">
    <source>
        <dbReference type="SAM" id="Phobius"/>
    </source>
</evidence>
<dbReference type="EMBL" id="MHMQ01000032">
    <property type="protein sequence ID" value="OGZ29823.1"/>
    <property type="molecule type" value="Genomic_DNA"/>
</dbReference>
<sequence>MTNLKINTSYILSNKAERLNVRVFWALTFLLSAFFLVYIYSVYSIVDLSYRIEKELELTKSDGIFYQQVEEKYMAKLESLFDEGRESLGLASAKNPLFVERFGSLARAQGFTQ</sequence>
<reference evidence="2 3" key="1">
    <citation type="journal article" date="2016" name="Nat. Commun.">
        <title>Thousands of microbial genomes shed light on interconnected biogeochemical processes in an aquifer system.</title>
        <authorList>
            <person name="Anantharaman K."/>
            <person name="Brown C.T."/>
            <person name="Hug L.A."/>
            <person name="Sharon I."/>
            <person name="Castelle C.J."/>
            <person name="Probst A.J."/>
            <person name="Thomas B.C."/>
            <person name="Singh A."/>
            <person name="Wilkins M.J."/>
            <person name="Karaoz U."/>
            <person name="Brodie E.L."/>
            <person name="Williams K.H."/>
            <person name="Hubbard S.S."/>
            <person name="Banfield J.F."/>
        </authorList>
    </citation>
    <scope>NUCLEOTIDE SEQUENCE [LARGE SCALE GENOMIC DNA]</scope>
</reference>
<dbReference type="AlphaFoldDB" id="A0A1G2EVQ7"/>
<accession>A0A1G2EVQ7</accession>
<proteinExistence type="predicted"/>
<keyword evidence="1" id="KW-0812">Transmembrane</keyword>
<keyword evidence="1" id="KW-0472">Membrane</keyword>
<feature type="transmembrane region" description="Helical" evidence="1">
    <location>
        <begin position="23"/>
        <end position="46"/>
    </location>
</feature>